<sequence>FNLTNVNMKAKNFLNQGIWRDTQKSTQESDHFSVMFVVKHLSTQERSPLVVVFVVKELTQERNHLAVMFADKDINETRTLSHTQECIRERNHLDVVFVKPFGCDVCGKRLKYQHNLKTHMAVHTGEKPFGCDVCGQRFSRNTYLETHMSVHTGEKPHTFESIQEKNHIVHFESSLQICLTVLWKHGC</sequence>
<evidence type="ECO:0000313" key="13">
    <source>
        <dbReference type="Proteomes" id="UP000257200"/>
    </source>
</evidence>
<evidence type="ECO:0000256" key="10">
    <source>
        <dbReference type="PROSITE-ProRule" id="PRU00042"/>
    </source>
</evidence>
<dbReference type="GO" id="GO:0003677">
    <property type="term" value="F:DNA binding"/>
    <property type="evidence" value="ECO:0007669"/>
    <property type="project" value="UniProtKB-KW"/>
</dbReference>
<dbReference type="PROSITE" id="PS50157">
    <property type="entry name" value="ZINC_FINGER_C2H2_2"/>
    <property type="match status" value="2"/>
</dbReference>
<dbReference type="SUPFAM" id="SSF57667">
    <property type="entry name" value="beta-beta-alpha zinc fingers"/>
    <property type="match status" value="1"/>
</dbReference>
<keyword evidence="5" id="KW-0862">Zinc</keyword>
<name>A0A3Q1G6Y4_9TELE</name>
<evidence type="ECO:0000256" key="4">
    <source>
        <dbReference type="ARBA" id="ARBA00022771"/>
    </source>
</evidence>
<keyword evidence="13" id="KW-1185">Reference proteome</keyword>
<dbReference type="PANTHER" id="PTHR24394:SF44">
    <property type="entry name" value="ZINC FINGER PROTEIN 271-LIKE"/>
    <property type="match status" value="1"/>
</dbReference>
<evidence type="ECO:0000256" key="6">
    <source>
        <dbReference type="ARBA" id="ARBA00023015"/>
    </source>
</evidence>
<dbReference type="GO" id="GO:0005634">
    <property type="term" value="C:nucleus"/>
    <property type="evidence" value="ECO:0007669"/>
    <property type="project" value="UniProtKB-SubCell"/>
</dbReference>
<keyword evidence="7" id="KW-0238">DNA-binding</keyword>
<evidence type="ECO:0000256" key="2">
    <source>
        <dbReference type="ARBA" id="ARBA00022723"/>
    </source>
</evidence>
<keyword evidence="3" id="KW-0677">Repeat</keyword>
<accession>A0A3Q1G6Y4</accession>
<dbReference type="Pfam" id="PF00096">
    <property type="entry name" value="zf-C2H2"/>
    <property type="match status" value="1"/>
</dbReference>
<dbReference type="SMART" id="SM00355">
    <property type="entry name" value="ZnF_C2H2"/>
    <property type="match status" value="2"/>
</dbReference>
<organism evidence="12 13">
    <name type="scientific">Acanthochromis polyacanthus</name>
    <name type="common">spiny chromis</name>
    <dbReference type="NCBI Taxonomy" id="80966"/>
    <lineage>
        <taxon>Eukaryota</taxon>
        <taxon>Metazoa</taxon>
        <taxon>Chordata</taxon>
        <taxon>Craniata</taxon>
        <taxon>Vertebrata</taxon>
        <taxon>Euteleostomi</taxon>
        <taxon>Actinopterygii</taxon>
        <taxon>Neopterygii</taxon>
        <taxon>Teleostei</taxon>
        <taxon>Neoteleostei</taxon>
        <taxon>Acanthomorphata</taxon>
        <taxon>Ovalentaria</taxon>
        <taxon>Pomacentridae</taxon>
        <taxon>Acanthochromis</taxon>
    </lineage>
</organism>
<keyword evidence="9" id="KW-0539">Nucleus</keyword>
<proteinExistence type="predicted"/>
<evidence type="ECO:0000256" key="7">
    <source>
        <dbReference type="ARBA" id="ARBA00023125"/>
    </source>
</evidence>
<dbReference type="InterPro" id="IPR036236">
    <property type="entry name" value="Znf_C2H2_sf"/>
</dbReference>
<dbReference type="PROSITE" id="PS00028">
    <property type="entry name" value="ZINC_FINGER_C2H2_1"/>
    <property type="match status" value="2"/>
</dbReference>
<dbReference type="Gene3D" id="3.30.160.60">
    <property type="entry name" value="Classic Zinc Finger"/>
    <property type="match status" value="2"/>
</dbReference>
<dbReference type="Pfam" id="PF13912">
    <property type="entry name" value="zf-C2H2_6"/>
    <property type="match status" value="1"/>
</dbReference>
<keyword evidence="4 10" id="KW-0863">Zinc-finger</keyword>
<keyword evidence="6" id="KW-0805">Transcription regulation</keyword>
<evidence type="ECO:0000256" key="8">
    <source>
        <dbReference type="ARBA" id="ARBA00023163"/>
    </source>
</evidence>
<protein>
    <submittedName>
        <fullName evidence="12">Gastrula zinc finger protein XlCGF57.1-like</fullName>
    </submittedName>
</protein>
<evidence type="ECO:0000256" key="1">
    <source>
        <dbReference type="ARBA" id="ARBA00004123"/>
    </source>
</evidence>
<dbReference type="AlphaFoldDB" id="A0A3Q1G6Y4"/>
<feature type="domain" description="C2H2-type" evidence="11">
    <location>
        <begin position="101"/>
        <end position="128"/>
    </location>
</feature>
<keyword evidence="2" id="KW-0479">Metal-binding</keyword>
<reference evidence="12" key="2">
    <citation type="submission" date="2025-09" db="UniProtKB">
        <authorList>
            <consortium name="Ensembl"/>
        </authorList>
    </citation>
    <scope>IDENTIFICATION</scope>
</reference>
<evidence type="ECO:0000256" key="5">
    <source>
        <dbReference type="ARBA" id="ARBA00022833"/>
    </source>
</evidence>
<dbReference type="Ensembl" id="ENSAPOT00000011263.1">
    <property type="protein sequence ID" value="ENSAPOP00000023437.1"/>
    <property type="gene ID" value="ENSAPOG00000005259.1"/>
</dbReference>
<dbReference type="Proteomes" id="UP000257200">
    <property type="component" value="Unplaced"/>
</dbReference>
<feature type="domain" description="C2H2-type" evidence="11">
    <location>
        <begin position="129"/>
        <end position="156"/>
    </location>
</feature>
<evidence type="ECO:0000256" key="3">
    <source>
        <dbReference type="ARBA" id="ARBA00022737"/>
    </source>
</evidence>
<evidence type="ECO:0000259" key="11">
    <source>
        <dbReference type="PROSITE" id="PS50157"/>
    </source>
</evidence>
<dbReference type="GO" id="GO:0000981">
    <property type="term" value="F:DNA-binding transcription factor activity, RNA polymerase II-specific"/>
    <property type="evidence" value="ECO:0007669"/>
    <property type="project" value="TreeGrafter"/>
</dbReference>
<reference evidence="12" key="1">
    <citation type="submission" date="2025-08" db="UniProtKB">
        <authorList>
            <consortium name="Ensembl"/>
        </authorList>
    </citation>
    <scope>IDENTIFICATION</scope>
</reference>
<dbReference type="FunFam" id="3.30.160.60:FF:000557">
    <property type="entry name" value="zinc finger and SCAN domain-containing protein 29"/>
    <property type="match status" value="1"/>
</dbReference>
<dbReference type="InterPro" id="IPR013087">
    <property type="entry name" value="Znf_C2H2_type"/>
</dbReference>
<dbReference type="GO" id="GO:0008270">
    <property type="term" value="F:zinc ion binding"/>
    <property type="evidence" value="ECO:0007669"/>
    <property type="project" value="UniProtKB-KW"/>
</dbReference>
<evidence type="ECO:0000313" key="12">
    <source>
        <dbReference type="Ensembl" id="ENSAPOP00000023437.1"/>
    </source>
</evidence>
<dbReference type="PANTHER" id="PTHR24394">
    <property type="entry name" value="ZINC FINGER PROTEIN"/>
    <property type="match status" value="1"/>
</dbReference>
<dbReference type="GeneTree" id="ENSGT00940000161979"/>
<dbReference type="FunFam" id="3.30.160.60:FF:000322">
    <property type="entry name" value="GDNF-inducible zinc finger protein 1"/>
    <property type="match status" value="1"/>
</dbReference>
<keyword evidence="8" id="KW-0804">Transcription</keyword>
<comment type="subcellular location">
    <subcellularLocation>
        <location evidence="1">Nucleus</location>
    </subcellularLocation>
</comment>
<evidence type="ECO:0000256" key="9">
    <source>
        <dbReference type="ARBA" id="ARBA00023242"/>
    </source>
</evidence>